<dbReference type="FunFam" id="3.40.1230.10:FF:000001">
    <property type="entry name" value="Adipogenesis-associated, Mth938 domain-containing"/>
    <property type="match status" value="1"/>
</dbReference>
<dbReference type="AlphaFoldDB" id="A0A8D5FK50"/>
<dbReference type="RefSeq" id="WP_228855402.1">
    <property type="nucleotide sequence ID" value="NZ_AP024086.1"/>
</dbReference>
<dbReference type="Proteomes" id="UP000826725">
    <property type="component" value="Chromosome"/>
</dbReference>
<dbReference type="GO" id="GO:0005737">
    <property type="term" value="C:cytoplasm"/>
    <property type="evidence" value="ECO:0007669"/>
    <property type="project" value="UniProtKB-SubCell"/>
</dbReference>
<accession>A0A8D5FK50</accession>
<proteinExistence type="predicted"/>
<reference evidence="3" key="1">
    <citation type="submission" date="2020-09" db="EMBL/GenBank/DDBJ databases">
        <title>Desulfogranum mesoprofundum gen. nov., sp. nov., a novel mesophilic, sulfate-reducing chemolithoautotroph isolated from a deep-sea hydrothermal vent chimney in the Suiyo Seamount.</title>
        <authorList>
            <person name="Hashimoto Y."/>
            <person name="Nakagawa S."/>
        </authorList>
    </citation>
    <scope>NUCLEOTIDE SEQUENCE</scope>
    <source>
        <strain evidence="3">KT2</strain>
    </source>
</reference>
<organism evidence="3 4">
    <name type="scientific">Desulfomarina profundi</name>
    <dbReference type="NCBI Taxonomy" id="2772557"/>
    <lineage>
        <taxon>Bacteria</taxon>
        <taxon>Pseudomonadati</taxon>
        <taxon>Thermodesulfobacteriota</taxon>
        <taxon>Desulfobulbia</taxon>
        <taxon>Desulfobulbales</taxon>
        <taxon>Desulfobulbaceae</taxon>
        <taxon>Desulfomarina</taxon>
    </lineage>
</organism>
<dbReference type="PANTHER" id="PTHR15811">
    <property type="entry name" value="MTH938 DOMAIN-CONTAINING PROTEIN"/>
    <property type="match status" value="1"/>
</dbReference>
<dbReference type="InterPro" id="IPR007523">
    <property type="entry name" value="NDUFAF3/AAMDC"/>
</dbReference>
<sequence length="122" mass="13374">MSGSLRIISSRWGRLEVEKLGVGRDFKLWPGGGRSWDWNEFGTSHGKGVQPGELDELIENGCQVIVLTTGRLGRLRISPVTLEKVQKNNIRLIVASTGKGIKLYNEQVKKGVAVGGLFHSTC</sequence>
<dbReference type="Pfam" id="PF04430">
    <property type="entry name" value="DUF498"/>
    <property type="match status" value="1"/>
</dbReference>
<evidence type="ECO:0000256" key="2">
    <source>
        <dbReference type="ARBA" id="ARBA00022490"/>
    </source>
</evidence>
<evidence type="ECO:0000313" key="4">
    <source>
        <dbReference type="Proteomes" id="UP000826725"/>
    </source>
</evidence>
<comment type="subcellular location">
    <subcellularLocation>
        <location evidence="1">Cytoplasm</location>
    </subcellularLocation>
</comment>
<name>A0A8D5FK50_9BACT</name>
<gene>
    <name evidence="3" type="ORF">DGMP_38100</name>
</gene>
<dbReference type="EMBL" id="AP024086">
    <property type="protein sequence ID" value="BCL63117.1"/>
    <property type="molecule type" value="Genomic_DNA"/>
</dbReference>
<keyword evidence="4" id="KW-1185">Reference proteome</keyword>
<dbReference type="PANTHER" id="PTHR15811:SF5">
    <property type="entry name" value="MTH938 DOMAIN-CONTAINING PROTEIN"/>
    <property type="match status" value="1"/>
</dbReference>
<evidence type="ECO:0000256" key="1">
    <source>
        <dbReference type="ARBA" id="ARBA00004496"/>
    </source>
</evidence>
<dbReference type="KEGG" id="dbk:DGMP_38100"/>
<keyword evidence="2" id="KW-0963">Cytoplasm</keyword>
<evidence type="ECO:0000313" key="3">
    <source>
        <dbReference type="EMBL" id="BCL63117.1"/>
    </source>
</evidence>
<protein>
    <submittedName>
        <fullName evidence="3">Uncharacterized protein</fullName>
    </submittedName>
</protein>